<evidence type="ECO:0000256" key="1">
    <source>
        <dbReference type="ARBA" id="ARBA00004613"/>
    </source>
</evidence>
<proteinExistence type="inferred from homology"/>
<dbReference type="SMART" id="SM00915">
    <property type="entry name" value="Jacalin"/>
    <property type="match status" value="1"/>
</dbReference>
<evidence type="ECO:0000256" key="7">
    <source>
        <dbReference type="ARBA" id="ARBA00022801"/>
    </source>
</evidence>
<dbReference type="InterPro" id="IPR001229">
    <property type="entry name" value="Jacalin-like_lectin_dom"/>
</dbReference>
<evidence type="ECO:0000256" key="12">
    <source>
        <dbReference type="PIRSR" id="PIRSR611150-2"/>
    </source>
</evidence>
<accession>A0AAD9M3Z6</accession>
<dbReference type="Gene3D" id="3.40.50.1820">
    <property type="entry name" value="alpha/beta hydrolase"/>
    <property type="match status" value="1"/>
</dbReference>
<comment type="catalytic activity">
    <reaction evidence="10">
        <text>cutin + H2O = cutin monomers.</text>
        <dbReference type="EC" id="3.1.1.74"/>
    </reaction>
</comment>
<dbReference type="Pfam" id="PF01083">
    <property type="entry name" value="Cutinase"/>
    <property type="match status" value="1"/>
</dbReference>
<keyword evidence="5" id="KW-0964">Secreted</keyword>
<dbReference type="GO" id="GO:0005576">
    <property type="term" value="C:extracellular region"/>
    <property type="evidence" value="ECO:0007669"/>
    <property type="project" value="UniProtKB-SubCell"/>
</dbReference>
<dbReference type="Proteomes" id="UP001232148">
    <property type="component" value="Unassembled WGS sequence"/>
</dbReference>
<feature type="active site" evidence="11">
    <location>
        <position position="217"/>
    </location>
</feature>
<evidence type="ECO:0000256" key="11">
    <source>
        <dbReference type="PIRSR" id="PIRSR611150-1"/>
    </source>
</evidence>
<dbReference type="InterPro" id="IPR000675">
    <property type="entry name" value="Cutinase/axe"/>
</dbReference>
<dbReference type="GO" id="GO:0050525">
    <property type="term" value="F:cutinase activity"/>
    <property type="evidence" value="ECO:0007669"/>
    <property type="project" value="UniProtKB-EC"/>
</dbReference>
<evidence type="ECO:0000256" key="10">
    <source>
        <dbReference type="ARBA" id="ARBA00034045"/>
    </source>
</evidence>
<keyword evidence="7" id="KW-0378">Hydrolase</keyword>
<evidence type="ECO:0000256" key="14">
    <source>
        <dbReference type="SAM" id="SignalP"/>
    </source>
</evidence>
<keyword evidence="4" id="KW-0719">Serine esterase</keyword>
<dbReference type="PANTHER" id="PTHR48250">
    <property type="entry name" value="CUTINASE 2-RELATED"/>
    <property type="match status" value="1"/>
</dbReference>
<reference evidence="16" key="1">
    <citation type="submission" date="2021-06" db="EMBL/GenBank/DDBJ databases">
        <title>Comparative genomics, transcriptomics and evolutionary studies reveal genomic signatures of adaptation to plant cell wall in hemibiotrophic fungi.</title>
        <authorList>
            <consortium name="DOE Joint Genome Institute"/>
            <person name="Baroncelli R."/>
            <person name="Diaz J.F."/>
            <person name="Benocci T."/>
            <person name="Peng M."/>
            <person name="Battaglia E."/>
            <person name="Haridas S."/>
            <person name="Andreopoulos W."/>
            <person name="Labutti K."/>
            <person name="Pangilinan J."/>
            <person name="Floch G.L."/>
            <person name="Makela M.R."/>
            <person name="Henrissat B."/>
            <person name="Grigoriev I.V."/>
            <person name="Crouch J.A."/>
            <person name="De Vries R.P."/>
            <person name="Sukno S.A."/>
            <person name="Thon M.R."/>
        </authorList>
    </citation>
    <scope>NUCLEOTIDE SEQUENCE</scope>
    <source>
        <strain evidence="16">MAFF235873</strain>
    </source>
</reference>
<evidence type="ECO:0000256" key="2">
    <source>
        <dbReference type="ARBA" id="ARBA00007534"/>
    </source>
</evidence>
<feature type="disulfide bond" evidence="12">
    <location>
        <begin position="213"/>
        <end position="220"/>
    </location>
</feature>
<dbReference type="AlphaFoldDB" id="A0AAD9M3Z6"/>
<name>A0AAD9M3Z6_9PEZI</name>
<protein>
    <recommendedName>
        <fullName evidence="3">cutinase</fullName>
        <ecNumber evidence="3">3.1.1.74</ecNumber>
    </recommendedName>
</protein>
<feature type="region of interest" description="Disordered" evidence="13">
    <location>
        <begin position="71"/>
        <end position="93"/>
    </location>
</feature>
<feature type="signal peptide" evidence="14">
    <location>
        <begin position="1"/>
        <end position="18"/>
    </location>
</feature>
<feature type="active site" description="Proton donor/acceptor" evidence="11">
    <location>
        <position position="233"/>
    </location>
</feature>
<keyword evidence="6 14" id="KW-0732">Signal</keyword>
<dbReference type="PANTHER" id="PTHR48250:SF3">
    <property type="entry name" value="CUTINASE 1-RELATED"/>
    <property type="match status" value="1"/>
</dbReference>
<keyword evidence="17" id="KW-1185">Reference proteome</keyword>
<comment type="caution">
    <text evidence="16">The sequence shown here is derived from an EMBL/GenBank/DDBJ whole genome shotgun (WGS) entry which is preliminary data.</text>
</comment>
<feature type="chain" id="PRO_5042245729" description="cutinase" evidence="14">
    <location>
        <begin position="19"/>
        <end position="434"/>
    </location>
</feature>
<gene>
    <name evidence="16" type="ORF">LX32DRAFT_725942</name>
</gene>
<feature type="active site" description="Nucleophile" evidence="11">
    <location>
        <position position="161"/>
    </location>
</feature>
<dbReference type="InterPro" id="IPR029058">
    <property type="entry name" value="AB_hydrolase_fold"/>
</dbReference>
<dbReference type="SMART" id="SM01110">
    <property type="entry name" value="Cutinase"/>
    <property type="match status" value="1"/>
</dbReference>
<feature type="disulfide bond" evidence="12">
    <location>
        <begin position="55"/>
        <end position="150"/>
    </location>
</feature>
<evidence type="ECO:0000256" key="6">
    <source>
        <dbReference type="ARBA" id="ARBA00022729"/>
    </source>
</evidence>
<sequence length="434" mass="46736">MRYLLPLLFASYFAAGAALPLEDVDGEHGAGAPGIHSPIQARQLRSENEVRDGVCKDYLFFWIRGTRTPWERTSSGSESLGESTQVSNMGRQPGPQVAAYLRKTLTTRVAVQGIEYAANVMDNLCDKAHRCHPGEVAKANDQIKRYMDRCPDAKVLMGAYSQGAAMLTRILSAWLEPGYKDRILAVVTFGSTMQLETGGKIPNFPPDKVKMLCNGLDPVCRTGILAGAALPTHRGYQASALPAVQFMLSRLSLVDPAVPQEVVSHVLADYEDMGFVFHEAYRGAPEGSATPFNDAVTLAGLDGIRVASVYGRGGARVDSLGVRLEGSVSPPEHGGGGGDAQSLDLSAGEYWVEAELCSARKKGKSRIGFFRARTSRGNTMEIGSRTGDCRTFNAADGRSFVGMYGESGAEVDSVGLIEFPILLSFRYVPRQGQV</sequence>
<dbReference type="EMBL" id="MU842832">
    <property type="protein sequence ID" value="KAK2032264.1"/>
    <property type="molecule type" value="Genomic_DNA"/>
</dbReference>
<comment type="similarity">
    <text evidence="2">Belongs to the cutinase family.</text>
</comment>
<feature type="compositionally biased region" description="Low complexity" evidence="13">
    <location>
        <begin position="73"/>
        <end position="84"/>
    </location>
</feature>
<comment type="subcellular location">
    <subcellularLocation>
        <location evidence="1">Secreted</location>
    </subcellularLocation>
</comment>
<keyword evidence="9 12" id="KW-1015">Disulfide bond</keyword>
<dbReference type="GO" id="GO:0016052">
    <property type="term" value="P:carbohydrate catabolic process"/>
    <property type="evidence" value="ECO:0007669"/>
    <property type="project" value="TreeGrafter"/>
</dbReference>
<evidence type="ECO:0000259" key="15">
    <source>
        <dbReference type="SMART" id="SM00915"/>
    </source>
</evidence>
<evidence type="ECO:0000313" key="16">
    <source>
        <dbReference type="EMBL" id="KAK2032264.1"/>
    </source>
</evidence>
<dbReference type="InterPro" id="IPR036404">
    <property type="entry name" value="Jacalin-like_lectin_dom_sf"/>
</dbReference>
<evidence type="ECO:0000256" key="3">
    <source>
        <dbReference type="ARBA" id="ARBA00013095"/>
    </source>
</evidence>
<evidence type="ECO:0000256" key="9">
    <source>
        <dbReference type="ARBA" id="ARBA00023157"/>
    </source>
</evidence>
<dbReference type="Pfam" id="PF01419">
    <property type="entry name" value="Jacalin"/>
    <property type="match status" value="1"/>
</dbReference>
<evidence type="ECO:0000256" key="4">
    <source>
        <dbReference type="ARBA" id="ARBA00022487"/>
    </source>
</evidence>
<organism evidence="16 17">
    <name type="scientific">Colletotrichum zoysiae</name>
    <dbReference type="NCBI Taxonomy" id="1216348"/>
    <lineage>
        <taxon>Eukaryota</taxon>
        <taxon>Fungi</taxon>
        <taxon>Dikarya</taxon>
        <taxon>Ascomycota</taxon>
        <taxon>Pezizomycotina</taxon>
        <taxon>Sordariomycetes</taxon>
        <taxon>Hypocreomycetidae</taxon>
        <taxon>Glomerellales</taxon>
        <taxon>Glomerellaceae</taxon>
        <taxon>Colletotrichum</taxon>
        <taxon>Colletotrichum graminicola species complex</taxon>
    </lineage>
</organism>
<feature type="domain" description="Jacalin-type lectin" evidence="15">
    <location>
        <begin position="289"/>
        <end position="420"/>
    </location>
</feature>
<evidence type="ECO:0000256" key="13">
    <source>
        <dbReference type="SAM" id="MobiDB-lite"/>
    </source>
</evidence>
<dbReference type="SUPFAM" id="SSF51101">
    <property type="entry name" value="Mannose-binding lectins"/>
    <property type="match status" value="1"/>
</dbReference>
<evidence type="ECO:0000256" key="8">
    <source>
        <dbReference type="ARBA" id="ARBA00023026"/>
    </source>
</evidence>
<dbReference type="Gene3D" id="2.100.10.30">
    <property type="entry name" value="Jacalin-like lectin domain"/>
    <property type="match status" value="1"/>
</dbReference>
<keyword evidence="8" id="KW-0843">Virulence</keyword>
<dbReference type="EC" id="3.1.1.74" evidence="3"/>
<dbReference type="SUPFAM" id="SSF53474">
    <property type="entry name" value="alpha/beta-Hydrolases"/>
    <property type="match status" value="1"/>
</dbReference>
<evidence type="ECO:0000313" key="17">
    <source>
        <dbReference type="Proteomes" id="UP001232148"/>
    </source>
</evidence>
<evidence type="ECO:0000256" key="5">
    <source>
        <dbReference type="ARBA" id="ARBA00022525"/>
    </source>
</evidence>
<dbReference type="InterPro" id="IPR011150">
    <property type="entry name" value="Cutinase_monf"/>
</dbReference>